<protein>
    <submittedName>
        <fullName evidence="1">Uncharacterized protein</fullName>
    </submittedName>
</protein>
<dbReference type="EMBL" id="BKCJ010013641">
    <property type="protein sequence ID" value="GEV05743.1"/>
    <property type="molecule type" value="Genomic_DNA"/>
</dbReference>
<comment type="caution">
    <text evidence="1">The sequence shown here is derived from an EMBL/GenBank/DDBJ whole genome shotgun (WGS) entry which is preliminary data.</text>
</comment>
<dbReference type="AlphaFoldDB" id="A0A699GLJ5"/>
<dbReference type="PANTHER" id="PTHR36811">
    <property type="entry name" value="OS08G0444440 PROTEIN"/>
    <property type="match status" value="1"/>
</dbReference>
<dbReference type="PANTHER" id="PTHR36811:SF2">
    <property type="entry name" value="OS08G0444440 PROTEIN"/>
    <property type="match status" value="1"/>
</dbReference>
<name>A0A699GLJ5_TANCI</name>
<sequence length="189" mass="21202">MKNHVISPSTPLGVNKQNPMKRTIIRKNKHKKHRTKHLMLKKVVPYLISDCYMYNPLVSPQPALDFPPPKQIFTPSGNEEGVALPVKGRNKKLLDKIVDFMEVDSYMYCPLLDNEHVSSGQFQTFGGSKSTEARGGRAQHIESEAIARGGRNLGGQLRARPVAMKTVAYRESLKHLVHQNHHNKSSQGA</sequence>
<reference evidence="1" key="1">
    <citation type="journal article" date="2019" name="Sci. Rep.">
        <title>Draft genome of Tanacetum cinerariifolium, the natural source of mosquito coil.</title>
        <authorList>
            <person name="Yamashiro T."/>
            <person name="Shiraishi A."/>
            <person name="Satake H."/>
            <person name="Nakayama K."/>
        </authorList>
    </citation>
    <scope>NUCLEOTIDE SEQUENCE</scope>
</reference>
<accession>A0A699GLJ5</accession>
<gene>
    <name evidence="1" type="ORF">Tci_077720</name>
</gene>
<proteinExistence type="predicted"/>
<organism evidence="1">
    <name type="scientific">Tanacetum cinerariifolium</name>
    <name type="common">Dalmatian daisy</name>
    <name type="synonym">Chrysanthemum cinerariifolium</name>
    <dbReference type="NCBI Taxonomy" id="118510"/>
    <lineage>
        <taxon>Eukaryota</taxon>
        <taxon>Viridiplantae</taxon>
        <taxon>Streptophyta</taxon>
        <taxon>Embryophyta</taxon>
        <taxon>Tracheophyta</taxon>
        <taxon>Spermatophyta</taxon>
        <taxon>Magnoliopsida</taxon>
        <taxon>eudicotyledons</taxon>
        <taxon>Gunneridae</taxon>
        <taxon>Pentapetalae</taxon>
        <taxon>asterids</taxon>
        <taxon>campanulids</taxon>
        <taxon>Asterales</taxon>
        <taxon>Asteraceae</taxon>
        <taxon>Asteroideae</taxon>
        <taxon>Anthemideae</taxon>
        <taxon>Anthemidinae</taxon>
        <taxon>Tanacetum</taxon>
    </lineage>
</organism>
<evidence type="ECO:0000313" key="1">
    <source>
        <dbReference type="EMBL" id="GEV05743.1"/>
    </source>
</evidence>